<dbReference type="InterPro" id="IPR015943">
    <property type="entry name" value="WD40/YVTN_repeat-like_dom_sf"/>
</dbReference>
<dbReference type="PANTHER" id="PTHR13129:SF4">
    <property type="entry name" value="DDB1- AND CUL4-ASSOCIATED FACTOR 1"/>
    <property type="match status" value="1"/>
</dbReference>
<comment type="caution">
    <text evidence="4">The sequence shown here is derived from an EMBL/GenBank/DDBJ whole genome shotgun (WGS) entry which is preliminary data.</text>
</comment>
<keyword evidence="2" id="KW-0539">Nucleus</keyword>
<evidence type="ECO:0000313" key="5">
    <source>
        <dbReference type="Proteomes" id="UP000243217"/>
    </source>
</evidence>
<protein>
    <submittedName>
        <fullName evidence="4">Uncharacterized protein</fullName>
    </submittedName>
</protein>
<evidence type="ECO:0000313" key="4">
    <source>
        <dbReference type="EMBL" id="OQR85866.1"/>
    </source>
</evidence>
<dbReference type="GO" id="GO:0005634">
    <property type="term" value="C:nucleus"/>
    <property type="evidence" value="ECO:0007669"/>
    <property type="project" value="UniProtKB-SubCell"/>
</dbReference>
<proteinExistence type="predicted"/>
<dbReference type="AlphaFoldDB" id="A0A1V9YJL3"/>
<dbReference type="GO" id="GO:0080008">
    <property type="term" value="C:Cul4-RING E3 ubiquitin ligase complex"/>
    <property type="evidence" value="ECO:0007669"/>
    <property type="project" value="TreeGrafter"/>
</dbReference>
<dbReference type="Gene3D" id="2.130.10.10">
    <property type="entry name" value="YVTN repeat-like/Quinoprotein amine dehydrogenase"/>
    <property type="match status" value="1"/>
</dbReference>
<evidence type="ECO:0000256" key="2">
    <source>
        <dbReference type="ARBA" id="ARBA00023242"/>
    </source>
</evidence>
<dbReference type="GO" id="GO:0016567">
    <property type="term" value="P:protein ubiquitination"/>
    <property type="evidence" value="ECO:0007669"/>
    <property type="project" value="InterPro"/>
</dbReference>
<evidence type="ECO:0000256" key="1">
    <source>
        <dbReference type="ARBA" id="ARBA00004123"/>
    </source>
</evidence>
<dbReference type="SUPFAM" id="SSF50998">
    <property type="entry name" value="Quinoprotein alcohol dehydrogenase-like"/>
    <property type="match status" value="1"/>
</dbReference>
<name>A0A1V9YJL3_9STRA</name>
<dbReference type="InterPro" id="IPR033270">
    <property type="entry name" value="VPRBP/DCAF1"/>
</dbReference>
<dbReference type="OrthoDB" id="27563at2759"/>
<accession>A0A1V9YJL3</accession>
<feature type="region of interest" description="Disordered" evidence="3">
    <location>
        <begin position="463"/>
        <end position="530"/>
    </location>
</feature>
<comment type="subcellular location">
    <subcellularLocation>
        <location evidence="1">Nucleus</location>
    </subcellularLocation>
</comment>
<dbReference type="InterPro" id="IPR011047">
    <property type="entry name" value="Quinoprotein_ADH-like_sf"/>
</dbReference>
<sequence length="573" mass="64464">MKPVKLSFAQRKKHMTAMIKKSHYFKAQSEALSPKKVSKTVEKKKEPKSSWLDGLVQQYCREQHRQCSHPVSIVPPFSLSSTAPHICPDVSAPSLVSNIHNRLVTRSAFGNSTKVDLNTTRFVYSRHRAFRVVGHGSDLLGSLTSARFLGPPNDLDLLIGTDRGELCRLNLEQDTIVGTWQCHNDAGPLTSISTNEHTRMLFSNSNPLVLTGTHRLNQYEQAVIGLWDLGHVETPRWTLAGMRSGQFNFTGDRIVAMSYASENQFDPSLSSPIRGTGIYEVETGTLLTQMDTRANTYGDDTNCAFSPCDTMVLADGMLWDLRVSKSLHQFDKLSNFGYGFFHPAGNEVIINSAVWDLRTFKLLRLVPSLEQCRVQFNQAGSILYAYSPFEPVMKETSKKALKQKTWFRVLDARDYKDISTVDVERPIYDMSLNSQETLLSIVEGRYLDSVYGEDDPVCRLYEIGRSKPNEADSDLEDNVEESDSMDDFEDESNSSGDEENEDDNSASVDENSQYSASDSSQEYDTDYDELFPVDGDVMRLEIPDNAYLTFGSEYDEDDEEDDSGESSTSEEED</sequence>
<evidence type="ECO:0000256" key="3">
    <source>
        <dbReference type="SAM" id="MobiDB-lite"/>
    </source>
</evidence>
<feature type="region of interest" description="Disordered" evidence="3">
    <location>
        <begin position="548"/>
        <end position="573"/>
    </location>
</feature>
<feature type="compositionally biased region" description="Acidic residues" evidence="3">
    <location>
        <begin position="471"/>
        <end position="504"/>
    </location>
</feature>
<reference evidence="4 5" key="1">
    <citation type="journal article" date="2014" name="Genome Biol. Evol.">
        <title>The secreted proteins of Achlya hypogyna and Thraustotheca clavata identify the ancestral oomycete secretome and reveal gene acquisitions by horizontal gene transfer.</title>
        <authorList>
            <person name="Misner I."/>
            <person name="Blouin N."/>
            <person name="Leonard G."/>
            <person name="Richards T.A."/>
            <person name="Lane C.E."/>
        </authorList>
    </citation>
    <scope>NUCLEOTIDE SEQUENCE [LARGE SCALE GENOMIC DNA]</scope>
    <source>
        <strain evidence="4 5">ATCC 34112</strain>
    </source>
</reference>
<organism evidence="4 5">
    <name type="scientific">Thraustotheca clavata</name>
    <dbReference type="NCBI Taxonomy" id="74557"/>
    <lineage>
        <taxon>Eukaryota</taxon>
        <taxon>Sar</taxon>
        <taxon>Stramenopiles</taxon>
        <taxon>Oomycota</taxon>
        <taxon>Saprolegniomycetes</taxon>
        <taxon>Saprolegniales</taxon>
        <taxon>Achlyaceae</taxon>
        <taxon>Thraustotheca</taxon>
    </lineage>
</organism>
<feature type="compositionally biased region" description="Acidic residues" evidence="3">
    <location>
        <begin position="521"/>
        <end position="530"/>
    </location>
</feature>
<dbReference type="STRING" id="74557.A0A1V9YJL3"/>
<feature type="compositionally biased region" description="Acidic residues" evidence="3">
    <location>
        <begin position="553"/>
        <end position="573"/>
    </location>
</feature>
<dbReference type="PANTHER" id="PTHR13129">
    <property type="entry name" value="VPRBP PROTEIN-RELATED"/>
    <property type="match status" value="1"/>
</dbReference>
<dbReference type="EMBL" id="JNBS01003617">
    <property type="protein sequence ID" value="OQR85866.1"/>
    <property type="molecule type" value="Genomic_DNA"/>
</dbReference>
<dbReference type="Proteomes" id="UP000243217">
    <property type="component" value="Unassembled WGS sequence"/>
</dbReference>
<gene>
    <name evidence="4" type="ORF">THRCLA_10623</name>
</gene>
<keyword evidence="5" id="KW-1185">Reference proteome</keyword>